<keyword evidence="3" id="KW-0238">DNA-binding</keyword>
<keyword evidence="4" id="KW-0804">Transcription</keyword>
<dbReference type="RefSeq" id="XP_040688245.1">
    <property type="nucleotide sequence ID" value="XM_040828370.1"/>
</dbReference>
<evidence type="ECO:0000259" key="7">
    <source>
        <dbReference type="PROSITE" id="PS50048"/>
    </source>
</evidence>
<dbReference type="VEuPathDB" id="FungiDB:ASPWEDRAFT_112951"/>
<dbReference type="GO" id="GO:0003677">
    <property type="term" value="F:DNA binding"/>
    <property type="evidence" value="ECO:0007669"/>
    <property type="project" value="UniProtKB-KW"/>
</dbReference>
<keyword evidence="9" id="KW-1185">Reference proteome</keyword>
<dbReference type="Proteomes" id="UP000184383">
    <property type="component" value="Unassembled WGS sequence"/>
</dbReference>
<feature type="domain" description="Zn(2)-C6 fungal-type" evidence="7">
    <location>
        <begin position="11"/>
        <end position="44"/>
    </location>
</feature>
<dbReference type="InterPro" id="IPR001138">
    <property type="entry name" value="Zn2Cys6_DnaBD"/>
</dbReference>
<reference evidence="9" key="1">
    <citation type="journal article" date="2017" name="Genome Biol.">
        <title>Comparative genomics reveals high biological diversity and specific adaptations in the industrially and medically important fungal genus Aspergillus.</title>
        <authorList>
            <person name="de Vries R.P."/>
            <person name="Riley R."/>
            <person name="Wiebenga A."/>
            <person name="Aguilar-Osorio G."/>
            <person name="Amillis S."/>
            <person name="Uchima C.A."/>
            <person name="Anderluh G."/>
            <person name="Asadollahi M."/>
            <person name="Askin M."/>
            <person name="Barry K."/>
            <person name="Battaglia E."/>
            <person name="Bayram O."/>
            <person name="Benocci T."/>
            <person name="Braus-Stromeyer S.A."/>
            <person name="Caldana C."/>
            <person name="Canovas D."/>
            <person name="Cerqueira G.C."/>
            <person name="Chen F."/>
            <person name="Chen W."/>
            <person name="Choi C."/>
            <person name="Clum A."/>
            <person name="Dos Santos R.A."/>
            <person name="Damasio A.R."/>
            <person name="Diallinas G."/>
            <person name="Emri T."/>
            <person name="Fekete E."/>
            <person name="Flipphi M."/>
            <person name="Freyberg S."/>
            <person name="Gallo A."/>
            <person name="Gournas C."/>
            <person name="Habgood R."/>
            <person name="Hainaut M."/>
            <person name="Harispe M.L."/>
            <person name="Henrissat B."/>
            <person name="Hilden K.S."/>
            <person name="Hope R."/>
            <person name="Hossain A."/>
            <person name="Karabika E."/>
            <person name="Karaffa L."/>
            <person name="Karanyi Z."/>
            <person name="Krasevec N."/>
            <person name="Kuo A."/>
            <person name="Kusch H."/>
            <person name="LaButti K."/>
            <person name="Lagendijk E.L."/>
            <person name="Lapidus A."/>
            <person name="Levasseur A."/>
            <person name="Lindquist E."/>
            <person name="Lipzen A."/>
            <person name="Logrieco A.F."/>
            <person name="MacCabe A."/>
            <person name="Maekelae M.R."/>
            <person name="Malavazi I."/>
            <person name="Melin P."/>
            <person name="Meyer V."/>
            <person name="Mielnichuk N."/>
            <person name="Miskei M."/>
            <person name="Molnar A.P."/>
            <person name="Mule G."/>
            <person name="Ngan C.Y."/>
            <person name="Orejas M."/>
            <person name="Orosz E."/>
            <person name="Ouedraogo J.P."/>
            <person name="Overkamp K.M."/>
            <person name="Park H.-S."/>
            <person name="Perrone G."/>
            <person name="Piumi F."/>
            <person name="Punt P.J."/>
            <person name="Ram A.F."/>
            <person name="Ramon A."/>
            <person name="Rauscher S."/>
            <person name="Record E."/>
            <person name="Riano-Pachon D.M."/>
            <person name="Robert V."/>
            <person name="Roehrig J."/>
            <person name="Ruller R."/>
            <person name="Salamov A."/>
            <person name="Salih N.S."/>
            <person name="Samson R.A."/>
            <person name="Sandor E."/>
            <person name="Sanguinetti M."/>
            <person name="Schuetze T."/>
            <person name="Sepcic K."/>
            <person name="Shelest E."/>
            <person name="Sherlock G."/>
            <person name="Sophianopoulou V."/>
            <person name="Squina F.M."/>
            <person name="Sun H."/>
            <person name="Susca A."/>
            <person name="Todd R.B."/>
            <person name="Tsang A."/>
            <person name="Unkles S.E."/>
            <person name="van de Wiele N."/>
            <person name="van Rossen-Uffink D."/>
            <person name="Oliveira J.V."/>
            <person name="Vesth T.C."/>
            <person name="Visser J."/>
            <person name="Yu J.-H."/>
            <person name="Zhou M."/>
            <person name="Andersen M.R."/>
            <person name="Archer D.B."/>
            <person name="Baker S.E."/>
            <person name="Benoit I."/>
            <person name="Brakhage A.A."/>
            <person name="Braus G.H."/>
            <person name="Fischer R."/>
            <person name="Frisvad J.C."/>
            <person name="Goldman G.H."/>
            <person name="Houbraken J."/>
            <person name="Oakley B."/>
            <person name="Pocsi I."/>
            <person name="Scazzocchio C."/>
            <person name="Seiboth B."/>
            <person name="vanKuyk P.A."/>
            <person name="Wortman J."/>
            <person name="Dyer P.S."/>
            <person name="Grigoriev I.V."/>
        </authorList>
    </citation>
    <scope>NUCLEOTIDE SEQUENCE [LARGE SCALE GENOMIC DNA]</scope>
    <source>
        <strain evidence="9">DTO 134E9</strain>
    </source>
</reference>
<dbReference type="SUPFAM" id="SSF57701">
    <property type="entry name" value="Zn2/Cys6 DNA-binding domain"/>
    <property type="match status" value="1"/>
</dbReference>
<dbReference type="Gene3D" id="4.10.240.10">
    <property type="entry name" value="Zn(2)-C6 fungal-type DNA-binding domain"/>
    <property type="match status" value="1"/>
</dbReference>
<dbReference type="PANTHER" id="PTHR47425:SF2">
    <property type="entry name" value="FARB-RELATED"/>
    <property type="match status" value="1"/>
</dbReference>
<evidence type="ECO:0000256" key="5">
    <source>
        <dbReference type="ARBA" id="ARBA00023242"/>
    </source>
</evidence>
<dbReference type="CDD" id="cd12148">
    <property type="entry name" value="fungal_TF_MHR"/>
    <property type="match status" value="1"/>
</dbReference>
<dbReference type="InterPro" id="IPR036864">
    <property type="entry name" value="Zn2-C6_fun-type_DNA-bd_sf"/>
</dbReference>
<dbReference type="InterPro" id="IPR007219">
    <property type="entry name" value="XnlR_reg_dom"/>
</dbReference>
<sequence length="791" mass="89475">MLQRTKRAARACYWCRHRKVRCDASIRGCPCTRCQQDGRDNCTLRLRIPRRSKNSDPDSEQQSTNPTRDWDFNNLDESVDKVFNYSRISDGLDAVINLDGDTSFIFYPFLELHGLLHLAQEDVTYLSSKGCFSIPNWLTINEFARQYFLQIHPCLPVLDEAEFWRIAVDSDNGFTGSRKISLFVFQAFLFASCPFVPLETLQKCGFTNKRDARTTLYNRAKLLFDLKAETDPFAKAQGAVLLTHHTSTDDPQAGSIWLMRAIQNAMIVGCSQEISSTEIVVSMKKRLWWSILLRDRVISIGLRRRPQVTSMEFNTGDNWLKEEDFSEDISQSRVYEEDVKILLFQVMQEQCRLAVLLTDMVALVFSSHGISSPSLSLPEFKAVIAAIKRIKCSLDKWEAGSSFLPSTSHEPVTLFTNLTYMYYYAARVDLAQYEAMIIEKHLAFTGNDYPNQLVNTGKDLQNAMTGLTGVMEFFSGEGRAERLPLSVLAYAAMPLVLTAIDVKLSPSQSEMIIRQRRLERLGEIVRHSKALYDVTDFVAMKTNNILQLAYITTQDVFLRCGSHAVQEPPRMHSEISIGSPADTPTDGLGSFIQGRPTNWHDAFLGNPRAYLRISTTVDYGLSNGRLPYENALPRLVRHLPWVGLTRLPWTQDSEEQPNGIDEPDQRKSEFKLASSCDTQNRVYDDIWTVIPGLAGKDHEDMPDNYDSPTERELAGHAVNLDYFDLGGIPSRNSPQSEGEVVGLQDVLDSEERQPVEDTVSSGEMEYTQDVDCEIDSGLFTSLLRAPLDDLP</sequence>
<evidence type="ECO:0000313" key="8">
    <source>
        <dbReference type="EMBL" id="OJJ34569.1"/>
    </source>
</evidence>
<name>A0A1L9RI18_ASPWE</name>
<accession>A0A1L9RI18</accession>
<evidence type="ECO:0000256" key="3">
    <source>
        <dbReference type="ARBA" id="ARBA00023125"/>
    </source>
</evidence>
<dbReference type="EMBL" id="KV878213">
    <property type="protein sequence ID" value="OJJ34569.1"/>
    <property type="molecule type" value="Genomic_DNA"/>
</dbReference>
<feature type="region of interest" description="Disordered" evidence="6">
    <location>
        <begin position="50"/>
        <end position="72"/>
    </location>
</feature>
<dbReference type="GO" id="GO:0000981">
    <property type="term" value="F:DNA-binding transcription factor activity, RNA polymerase II-specific"/>
    <property type="evidence" value="ECO:0007669"/>
    <property type="project" value="InterPro"/>
</dbReference>
<dbReference type="CDD" id="cd00067">
    <property type="entry name" value="GAL4"/>
    <property type="match status" value="1"/>
</dbReference>
<proteinExistence type="predicted"/>
<dbReference type="GO" id="GO:0006351">
    <property type="term" value="P:DNA-templated transcription"/>
    <property type="evidence" value="ECO:0007669"/>
    <property type="project" value="InterPro"/>
</dbReference>
<keyword evidence="1" id="KW-0479">Metal-binding</keyword>
<dbReference type="STRING" id="1073089.A0A1L9RI18"/>
<organism evidence="8 9">
    <name type="scientific">Aspergillus wentii DTO 134E9</name>
    <dbReference type="NCBI Taxonomy" id="1073089"/>
    <lineage>
        <taxon>Eukaryota</taxon>
        <taxon>Fungi</taxon>
        <taxon>Dikarya</taxon>
        <taxon>Ascomycota</taxon>
        <taxon>Pezizomycotina</taxon>
        <taxon>Eurotiomycetes</taxon>
        <taxon>Eurotiomycetidae</taxon>
        <taxon>Eurotiales</taxon>
        <taxon>Aspergillaceae</taxon>
        <taxon>Aspergillus</taxon>
        <taxon>Aspergillus subgen. Cremei</taxon>
    </lineage>
</organism>
<dbReference type="Pfam" id="PF04082">
    <property type="entry name" value="Fungal_trans"/>
    <property type="match status" value="1"/>
</dbReference>
<dbReference type="AlphaFoldDB" id="A0A1L9RI18"/>
<evidence type="ECO:0000256" key="6">
    <source>
        <dbReference type="SAM" id="MobiDB-lite"/>
    </source>
</evidence>
<keyword evidence="2" id="KW-0805">Transcription regulation</keyword>
<dbReference type="OrthoDB" id="5041285at2759"/>
<dbReference type="PROSITE" id="PS00463">
    <property type="entry name" value="ZN2_CY6_FUNGAL_1"/>
    <property type="match status" value="1"/>
</dbReference>
<dbReference type="GO" id="GO:0008270">
    <property type="term" value="F:zinc ion binding"/>
    <property type="evidence" value="ECO:0007669"/>
    <property type="project" value="InterPro"/>
</dbReference>
<evidence type="ECO:0000256" key="1">
    <source>
        <dbReference type="ARBA" id="ARBA00022723"/>
    </source>
</evidence>
<dbReference type="GeneID" id="63744218"/>
<dbReference type="PANTHER" id="PTHR47425">
    <property type="entry name" value="FARB-RELATED"/>
    <property type="match status" value="1"/>
</dbReference>
<dbReference type="SMART" id="SM00066">
    <property type="entry name" value="GAL4"/>
    <property type="match status" value="1"/>
</dbReference>
<protein>
    <recommendedName>
        <fullName evidence="7">Zn(2)-C6 fungal-type domain-containing protein</fullName>
    </recommendedName>
</protein>
<evidence type="ECO:0000256" key="4">
    <source>
        <dbReference type="ARBA" id="ARBA00023163"/>
    </source>
</evidence>
<dbReference type="PROSITE" id="PS50048">
    <property type="entry name" value="ZN2_CY6_FUNGAL_2"/>
    <property type="match status" value="1"/>
</dbReference>
<feature type="region of interest" description="Disordered" evidence="6">
    <location>
        <begin position="729"/>
        <end position="763"/>
    </location>
</feature>
<evidence type="ECO:0000256" key="2">
    <source>
        <dbReference type="ARBA" id="ARBA00023015"/>
    </source>
</evidence>
<dbReference type="InterPro" id="IPR052761">
    <property type="entry name" value="Fungal_Detox/Toxin_TFs"/>
</dbReference>
<keyword evidence="5" id="KW-0539">Nucleus</keyword>
<gene>
    <name evidence="8" type="ORF">ASPWEDRAFT_112951</name>
</gene>
<evidence type="ECO:0000313" key="9">
    <source>
        <dbReference type="Proteomes" id="UP000184383"/>
    </source>
</evidence>